<dbReference type="Proteomes" id="UP000828922">
    <property type="component" value="Linkage Group LG07"/>
</dbReference>
<organism evidence="1 2">
    <name type="scientific">Sphagnum magellanicum</name>
    <dbReference type="NCBI Taxonomy" id="128215"/>
    <lineage>
        <taxon>Eukaryota</taxon>
        <taxon>Viridiplantae</taxon>
        <taxon>Streptophyta</taxon>
        <taxon>Embryophyta</taxon>
        <taxon>Bryophyta</taxon>
        <taxon>Sphagnophytina</taxon>
        <taxon>Sphagnopsida</taxon>
        <taxon>Sphagnales</taxon>
        <taxon>Sphagnaceae</taxon>
        <taxon>Sphagnum</taxon>
    </lineage>
</organism>
<accession>A0ACB8HIR5</accession>
<proteinExistence type="predicted"/>
<evidence type="ECO:0000313" key="2">
    <source>
        <dbReference type="Proteomes" id="UP000828922"/>
    </source>
</evidence>
<protein>
    <submittedName>
        <fullName evidence="1">Uncharacterized protein</fullName>
    </submittedName>
</protein>
<keyword evidence="2" id="KW-1185">Reference proteome</keyword>
<name>A0ACB8HIR5_9BRYO</name>
<gene>
    <name evidence="1" type="ORF">CY35_07G009500</name>
</gene>
<comment type="caution">
    <text evidence="1">The sequence shown here is derived from an EMBL/GenBank/DDBJ whole genome shotgun (WGS) entry which is preliminary data.</text>
</comment>
<reference evidence="2" key="1">
    <citation type="journal article" date="2022" name="New Phytol.">
        <title>Phylogenomic structure and speciation in an emerging model: the Sphagnum magellanicum complex (Bryophyta).</title>
        <authorList>
            <person name="Shaw A.J."/>
            <person name="Piatkowski B."/>
            <person name="Duffy A.M."/>
            <person name="Aguero B."/>
            <person name="Imwattana K."/>
            <person name="Nieto-Lugilde M."/>
            <person name="Healey A."/>
            <person name="Weston D.J."/>
            <person name="Patel M.N."/>
            <person name="Schmutz J."/>
            <person name="Grimwood J."/>
            <person name="Yavitt J.B."/>
            <person name="Hassel K."/>
            <person name="Stenoien H.K."/>
            <person name="Flatberg K.I."/>
            <person name="Bickford C.P."/>
            <person name="Hicks K.A."/>
        </authorList>
    </citation>
    <scope>NUCLEOTIDE SEQUENCE [LARGE SCALE GENOMIC DNA]</scope>
</reference>
<evidence type="ECO:0000313" key="1">
    <source>
        <dbReference type="EMBL" id="KAH9556108.1"/>
    </source>
</evidence>
<dbReference type="EMBL" id="CM038913">
    <property type="protein sequence ID" value="KAH9556108.1"/>
    <property type="molecule type" value="Genomic_DNA"/>
</dbReference>
<sequence>MLDDYQGALEDLDKANVLKPNDAFTLKSRGNVKKMLEDYQGALEDLDKADVLQPNDAFTFKFRGDVKRMLEDYQGALEDLDKADVLKPNDAFTLSVRGEVKRMLDDYRRALEDLDKANVLKPNDAFTLSVRGAIKRNLGDYQGALEDLDKADVLKPNDAFTLTVYAHMNLSSNKYQVALEAIDKLHFLKPNDDFILQDRKWLKWMFDEYQPTIESLPFNVKIQSFTYDELNFGSSLGKGAYGEVYQSSWKGITIAIKVLEWSGEHNEGAKKSFISEMNTLGSIRHINLVRLLGYCIKGLKHMLVYEYISNSSLDKWLDGDKRLDWDKRICIIIGVAPGLAHLHHKCDPTIVHLDIKPGNILLDKDYTPKLADFGLAKILHGRDENVIALASTSRPGTIGYMAPEIRSNQASTKSDVYSFGVLLIQLVNGSPLTLDGDEILIHHFIQWVREVQEEEDGFQQIFDVAINNSIVGFDRNEAKSFLQISLQCIKEDPNQRPEMQEVLQCLEGLNKKKGLQYIATLIQKPFNTLLKRFGSTSKRM</sequence>